<protein>
    <submittedName>
        <fullName evidence="1">Rhomboid-like protein 15</fullName>
    </submittedName>
</protein>
<gene>
    <name evidence="1" type="ORF">Tci_511671</name>
</gene>
<accession>A0A699IAC2</accession>
<dbReference type="EMBL" id="BKCJ010273953">
    <property type="protein sequence ID" value="GEZ39698.1"/>
    <property type="molecule type" value="Genomic_DNA"/>
</dbReference>
<evidence type="ECO:0000313" key="1">
    <source>
        <dbReference type="EMBL" id="GEZ39698.1"/>
    </source>
</evidence>
<reference evidence="1" key="1">
    <citation type="journal article" date="2019" name="Sci. Rep.">
        <title>Draft genome of Tanacetum cinerariifolium, the natural source of mosquito coil.</title>
        <authorList>
            <person name="Yamashiro T."/>
            <person name="Shiraishi A."/>
            <person name="Satake H."/>
            <person name="Nakayama K."/>
        </authorList>
    </citation>
    <scope>NUCLEOTIDE SEQUENCE</scope>
</reference>
<comment type="caution">
    <text evidence="1">The sequence shown here is derived from an EMBL/GenBank/DDBJ whole genome shotgun (WGS) entry which is preliminary data.</text>
</comment>
<name>A0A699IAC2_TANCI</name>
<sequence>FPRRGRTLAATQTETVPANASLQAKLLESGNSLIHPLVQEAIGAGQQRNDRRLPGLDTAATTVGAPVSRVISYLSSQCTKSTT</sequence>
<dbReference type="AlphaFoldDB" id="A0A699IAC2"/>
<organism evidence="1">
    <name type="scientific">Tanacetum cinerariifolium</name>
    <name type="common">Dalmatian daisy</name>
    <name type="synonym">Chrysanthemum cinerariifolium</name>
    <dbReference type="NCBI Taxonomy" id="118510"/>
    <lineage>
        <taxon>Eukaryota</taxon>
        <taxon>Viridiplantae</taxon>
        <taxon>Streptophyta</taxon>
        <taxon>Embryophyta</taxon>
        <taxon>Tracheophyta</taxon>
        <taxon>Spermatophyta</taxon>
        <taxon>Magnoliopsida</taxon>
        <taxon>eudicotyledons</taxon>
        <taxon>Gunneridae</taxon>
        <taxon>Pentapetalae</taxon>
        <taxon>asterids</taxon>
        <taxon>campanulids</taxon>
        <taxon>Asterales</taxon>
        <taxon>Asteraceae</taxon>
        <taxon>Asteroideae</taxon>
        <taxon>Anthemideae</taxon>
        <taxon>Anthemidinae</taxon>
        <taxon>Tanacetum</taxon>
    </lineage>
</organism>
<feature type="non-terminal residue" evidence="1">
    <location>
        <position position="1"/>
    </location>
</feature>
<proteinExistence type="predicted"/>